<feature type="region of interest" description="Disordered" evidence="6">
    <location>
        <begin position="48"/>
        <end position="86"/>
    </location>
</feature>
<protein>
    <recommendedName>
        <fullName evidence="4">Large ribosomal subunit protein uL4</fullName>
    </recommendedName>
    <alternativeName>
        <fullName evidence="5">50S ribosomal protein L4</fullName>
    </alternativeName>
</protein>
<organism evidence="7 8">
    <name type="scientific">Candidatus Nomurabacteria bacterium CG1_02_47_685</name>
    <dbReference type="NCBI Taxonomy" id="1805282"/>
    <lineage>
        <taxon>Bacteria</taxon>
        <taxon>Candidatus Nomuraibacteriota</taxon>
    </lineage>
</organism>
<dbReference type="GO" id="GO:0006412">
    <property type="term" value="P:translation"/>
    <property type="evidence" value="ECO:0007669"/>
    <property type="project" value="InterPro"/>
</dbReference>
<evidence type="ECO:0000256" key="3">
    <source>
        <dbReference type="ARBA" id="ARBA00023274"/>
    </source>
</evidence>
<evidence type="ECO:0000256" key="5">
    <source>
        <dbReference type="ARBA" id="ARBA00035462"/>
    </source>
</evidence>
<dbReference type="GO" id="GO:0003735">
    <property type="term" value="F:structural constituent of ribosome"/>
    <property type="evidence" value="ECO:0007669"/>
    <property type="project" value="InterPro"/>
</dbReference>
<keyword evidence="2 7" id="KW-0689">Ribosomal protein</keyword>
<evidence type="ECO:0000313" key="8">
    <source>
        <dbReference type="Proteomes" id="UP000183206"/>
    </source>
</evidence>
<dbReference type="Pfam" id="PF00573">
    <property type="entry name" value="Ribosomal_L4"/>
    <property type="match status" value="1"/>
</dbReference>
<evidence type="ECO:0000313" key="7">
    <source>
        <dbReference type="EMBL" id="OIO33423.1"/>
    </source>
</evidence>
<name>A0A1J4VH16_9BACT</name>
<dbReference type="EMBL" id="MNVO01000007">
    <property type="protein sequence ID" value="OIO33423.1"/>
    <property type="molecule type" value="Genomic_DNA"/>
</dbReference>
<dbReference type="InterPro" id="IPR013005">
    <property type="entry name" value="Ribosomal_uL4-like"/>
</dbReference>
<accession>A0A1J4VH16</accession>
<keyword evidence="3" id="KW-0687">Ribonucleoprotein</keyword>
<dbReference type="GO" id="GO:1990904">
    <property type="term" value="C:ribonucleoprotein complex"/>
    <property type="evidence" value="ECO:0007669"/>
    <property type="project" value="UniProtKB-KW"/>
</dbReference>
<dbReference type="STRING" id="1805282.AUJ44_00400"/>
<dbReference type="SUPFAM" id="SSF52166">
    <property type="entry name" value="Ribosomal protein L4"/>
    <property type="match status" value="1"/>
</dbReference>
<dbReference type="Proteomes" id="UP000183206">
    <property type="component" value="Unassembled WGS sequence"/>
</dbReference>
<dbReference type="PANTHER" id="PTHR10746">
    <property type="entry name" value="50S RIBOSOMAL PROTEIN L4"/>
    <property type="match status" value="1"/>
</dbReference>
<evidence type="ECO:0000256" key="4">
    <source>
        <dbReference type="ARBA" id="ARBA00035244"/>
    </source>
</evidence>
<sequence>MEATIYNVNGKKKGSILLPEHVFGLPWNGDLVHQVVVSMQSNARMSIAHTKDRSDVSGTGKKPWQQKGTGRARHGSRRSPIWVGGGVAHGPTNEKNFYKKINKKAKAKALSVVLSEKMRNSEILFIDTVDTGEIKARKAKEMLVAMGSIPGFEKISGKKTNAAYIALSGKNAVTEKSFGNFGNVGVGSVANINPLILLKYKYLIISDPEESVGVIEKRLSRTETVA</sequence>
<comment type="similarity">
    <text evidence="1">Belongs to the universal ribosomal protein uL4 family.</text>
</comment>
<dbReference type="PANTHER" id="PTHR10746:SF6">
    <property type="entry name" value="LARGE RIBOSOMAL SUBUNIT PROTEIN UL4M"/>
    <property type="match status" value="1"/>
</dbReference>
<dbReference type="InterPro" id="IPR002136">
    <property type="entry name" value="Ribosomal_uL4"/>
</dbReference>
<dbReference type="AlphaFoldDB" id="A0A1J4VH16"/>
<dbReference type="GO" id="GO:0005840">
    <property type="term" value="C:ribosome"/>
    <property type="evidence" value="ECO:0007669"/>
    <property type="project" value="UniProtKB-KW"/>
</dbReference>
<reference evidence="7 8" key="1">
    <citation type="journal article" date="2016" name="Environ. Microbiol.">
        <title>Genomic resolution of a cold subsurface aquifer community provides metabolic insights for novel microbes adapted to high CO concentrations.</title>
        <authorList>
            <person name="Probst A.J."/>
            <person name="Castelle C.J."/>
            <person name="Singh A."/>
            <person name="Brown C.T."/>
            <person name="Anantharaman K."/>
            <person name="Sharon I."/>
            <person name="Hug L.A."/>
            <person name="Burstein D."/>
            <person name="Emerson J.B."/>
            <person name="Thomas B.C."/>
            <person name="Banfield J.F."/>
        </authorList>
    </citation>
    <scope>NUCLEOTIDE SEQUENCE [LARGE SCALE GENOMIC DNA]</scope>
    <source>
        <strain evidence="7">CG1_02_47_685</strain>
    </source>
</reference>
<evidence type="ECO:0000256" key="1">
    <source>
        <dbReference type="ARBA" id="ARBA00010528"/>
    </source>
</evidence>
<gene>
    <name evidence="7" type="ORF">AUJ44_00400</name>
</gene>
<dbReference type="Gene3D" id="3.40.1370.10">
    <property type="match status" value="1"/>
</dbReference>
<proteinExistence type="inferred from homology"/>
<dbReference type="InterPro" id="IPR023574">
    <property type="entry name" value="Ribosomal_uL4_dom_sf"/>
</dbReference>
<evidence type="ECO:0000256" key="6">
    <source>
        <dbReference type="SAM" id="MobiDB-lite"/>
    </source>
</evidence>
<dbReference type="NCBIfam" id="TIGR03953">
    <property type="entry name" value="rplD_bact"/>
    <property type="match status" value="1"/>
</dbReference>
<comment type="caution">
    <text evidence="7">The sequence shown here is derived from an EMBL/GenBank/DDBJ whole genome shotgun (WGS) entry which is preliminary data.</text>
</comment>
<evidence type="ECO:0000256" key="2">
    <source>
        <dbReference type="ARBA" id="ARBA00022980"/>
    </source>
</evidence>